<proteinExistence type="predicted"/>
<dbReference type="EMBL" id="GBRH01210513">
    <property type="protein sequence ID" value="JAD87382.1"/>
    <property type="molecule type" value="Transcribed_RNA"/>
</dbReference>
<protein>
    <submittedName>
        <fullName evidence="1">Uncharacterized protein</fullName>
    </submittedName>
</protein>
<organism evidence="1">
    <name type="scientific">Arundo donax</name>
    <name type="common">Giant reed</name>
    <name type="synonym">Donax arundinaceus</name>
    <dbReference type="NCBI Taxonomy" id="35708"/>
    <lineage>
        <taxon>Eukaryota</taxon>
        <taxon>Viridiplantae</taxon>
        <taxon>Streptophyta</taxon>
        <taxon>Embryophyta</taxon>
        <taxon>Tracheophyta</taxon>
        <taxon>Spermatophyta</taxon>
        <taxon>Magnoliopsida</taxon>
        <taxon>Liliopsida</taxon>
        <taxon>Poales</taxon>
        <taxon>Poaceae</taxon>
        <taxon>PACMAD clade</taxon>
        <taxon>Arundinoideae</taxon>
        <taxon>Arundineae</taxon>
        <taxon>Arundo</taxon>
    </lineage>
</organism>
<accession>A0A0A9DUC8</accession>
<reference evidence="1" key="2">
    <citation type="journal article" date="2015" name="Data Brief">
        <title>Shoot transcriptome of the giant reed, Arundo donax.</title>
        <authorList>
            <person name="Barrero R.A."/>
            <person name="Guerrero F.D."/>
            <person name="Moolhuijzen P."/>
            <person name="Goolsby J.A."/>
            <person name="Tidwell J."/>
            <person name="Bellgard S.E."/>
            <person name="Bellgard M.I."/>
        </authorList>
    </citation>
    <scope>NUCLEOTIDE SEQUENCE</scope>
    <source>
        <tissue evidence="1">Shoot tissue taken approximately 20 cm above the soil surface</tissue>
    </source>
</reference>
<reference evidence="1" key="1">
    <citation type="submission" date="2014-09" db="EMBL/GenBank/DDBJ databases">
        <authorList>
            <person name="Magalhaes I.L.F."/>
            <person name="Oliveira U."/>
            <person name="Santos F.R."/>
            <person name="Vidigal T.H.D.A."/>
            <person name="Brescovit A.D."/>
            <person name="Santos A.J."/>
        </authorList>
    </citation>
    <scope>NUCLEOTIDE SEQUENCE</scope>
    <source>
        <tissue evidence="1">Shoot tissue taken approximately 20 cm above the soil surface</tissue>
    </source>
</reference>
<sequence>MWKRQRLICHALEPAFATTSGSTCSYQ</sequence>
<dbReference type="AlphaFoldDB" id="A0A0A9DUC8"/>
<name>A0A0A9DUC8_ARUDO</name>
<evidence type="ECO:0000313" key="1">
    <source>
        <dbReference type="EMBL" id="JAD87382.1"/>
    </source>
</evidence>